<evidence type="ECO:0000256" key="1">
    <source>
        <dbReference type="ARBA" id="ARBA00004123"/>
    </source>
</evidence>
<gene>
    <name evidence="11" type="ORF">AB6A40_004077</name>
</gene>
<dbReference type="PANTHER" id="PTHR13421">
    <property type="entry name" value="SNRNA-ACTIVATING PROTEIN COMPLEX SUBUNIT 3"/>
    <property type="match status" value="1"/>
</dbReference>
<comment type="subcellular location">
    <subcellularLocation>
        <location evidence="1">Nucleus</location>
    </subcellularLocation>
</comment>
<evidence type="ECO:0000256" key="3">
    <source>
        <dbReference type="ARBA" id="ARBA00013634"/>
    </source>
</evidence>
<protein>
    <recommendedName>
        <fullName evidence="3">snRNA-activating protein complex subunit 3</fullName>
    </recommendedName>
    <alternativeName>
        <fullName evidence="10">Small nuclear RNA-activating complex polypeptide 3</fullName>
    </alternativeName>
</protein>
<dbReference type="InterPro" id="IPR022042">
    <property type="entry name" value="snRNA-activating_su3"/>
</dbReference>
<sequence>MKRTPVTKTAEAKLKEEDRKIRSQMASQLHTETVMQKYCDVFENELKHEHLKGTQKSITDDIIVTVVILRPFNAPIEAGDTRLRSLHPYWKFLLRGETSLTDFHSLFRCSADFGISIPNKDETPELYDFNFIKYPSSFIFIHDTFYVPHEYRMSAEASQQIDPERLNPLIDISEPIRDWMKKKKHDFGPTKMQRLGDFKIIDLECRLGCPYVYIHQGCCEHVFYFTDLRLMDVQDFPGSYPHKISDTSIEHYCIGCCRRVATWIVENETFPVCPARMCDECYRDYHFVHTHRRKLPVKAYPYSDPSSLQF</sequence>
<evidence type="ECO:0000256" key="8">
    <source>
        <dbReference type="ARBA" id="ARBA00025193"/>
    </source>
</evidence>
<evidence type="ECO:0000256" key="7">
    <source>
        <dbReference type="ARBA" id="ARBA00023242"/>
    </source>
</evidence>
<evidence type="ECO:0000256" key="2">
    <source>
        <dbReference type="ARBA" id="ARBA00010410"/>
    </source>
</evidence>
<evidence type="ECO:0000256" key="10">
    <source>
        <dbReference type="ARBA" id="ARBA00029606"/>
    </source>
</evidence>
<keyword evidence="7" id="KW-0539">Nucleus</keyword>
<comment type="subunit">
    <text evidence="9">Part of the SNAPc complex composed of 5 subunits: SNAPC1, SNAPC2, SNAPC3, SNAPC4 and SNAPC5. SNAPC3 interacts with SNAPC1.</text>
</comment>
<dbReference type="AlphaFoldDB" id="A0ABD6EK75"/>
<comment type="caution">
    <text evidence="11">The sequence shown here is derived from an EMBL/GenBank/DDBJ whole genome shotgun (WGS) entry which is preliminary data.</text>
</comment>
<keyword evidence="5" id="KW-0238">DNA-binding</keyword>
<evidence type="ECO:0000256" key="9">
    <source>
        <dbReference type="ARBA" id="ARBA00025958"/>
    </source>
</evidence>
<reference evidence="11 12" key="1">
    <citation type="submission" date="2024-08" db="EMBL/GenBank/DDBJ databases">
        <title>Gnathostoma spinigerum genome.</title>
        <authorList>
            <person name="Gonzalez-Bertolin B."/>
            <person name="Monzon S."/>
            <person name="Zaballos A."/>
            <person name="Jimenez P."/>
            <person name="Dekumyoy P."/>
            <person name="Varona S."/>
            <person name="Cuesta I."/>
            <person name="Sumanam S."/>
            <person name="Adisakwattana P."/>
            <person name="Gasser R.B."/>
            <person name="Hernandez-Gonzalez A."/>
            <person name="Young N.D."/>
            <person name="Perteguer M.J."/>
        </authorList>
    </citation>
    <scope>NUCLEOTIDE SEQUENCE [LARGE SCALE GENOMIC DNA]</scope>
    <source>
        <strain evidence="11">AL3</strain>
        <tissue evidence="11">Liver</tissue>
    </source>
</reference>
<evidence type="ECO:0000256" key="4">
    <source>
        <dbReference type="ARBA" id="ARBA00023015"/>
    </source>
</evidence>
<keyword evidence="12" id="KW-1185">Reference proteome</keyword>
<evidence type="ECO:0000313" key="12">
    <source>
        <dbReference type="Proteomes" id="UP001608902"/>
    </source>
</evidence>
<dbReference type="Proteomes" id="UP001608902">
    <property type="component" value="Unassembled WGS sequence"/>
</dbReference>
<evidence type="ECO:0000256" key="5">
    <source>
        <dbReference type="ARBA" id="ARBA00023125"/>
    </source>
</evidence>
<comment type="similarity">
    <text evidence="2">Belongs to the SNAPC3/SRD2 family.</text>
</comment>
<dbReference type="EMBL" id="JBGFUD010002250">
    <property type="protein sequence ID" value="MFH4977368.1"/>
    <property type="molecule type" value="Genomic_DNA"/>
</dbReference>
<dbReference type="GO" id="GO:0003677">
    <property type="term" value="F:DNA binding"/>
    <property type="evidence" value="ECO:0007669"/>
    <property type="project" value="UniProtKB-KW"/>
</dbReference>
<evidence type="ECO:0000256" key="6">
    <source>
        <dbReference type="ARBA" id="ARBA00023163"/>
    </source>
</evidence>
<name>A0ABD6EK75_9BILA</name>
<dbReference type="Pfam" id="PF12251">
    <property type="entry name" value="SNAPC3"/>
    <property type="match status" value="1"/>
</dbReference>
<accession>A0ABD6EK75</accession>
<keyword evidence="4" id="KW-0805">Transcription regulation</keyword>
<organism evidence="11 12">
    <name type="scientific">Gnathostoma spinigerum</name>
    <dbReference type="NCBI Taxonomy" id="75299"/>
    <lineage>
        <taxon>Eukaryota</taxon>
        <taxon>Metazoa</taxon>
        <taxon>Ecdysozoa</taxon>
        <taxon>Nematoda</taxon>
        <taxon>Chromadorea</taxon>
        <taxon>Rhabditida</taxon>
        <taxon>Spirurina</taxon>
        <taxon>Gnathostomatomorpha</taxon>
        <taxon>Gnathostomatoidea</taxon>
        <taxon>Gnathostomatidae</taxon>
        <taxon>Gnathostoma</taxon>
    </lineage>
</organism>
<comment type="function">
    <text evidence="8">Part of the SNAPc complex required for the transcription of both RNA polymerase II and III small-nuclear RNA genes. Binds to the proximal sequence element (PSE), a non-TATA-box basal promoter element common to these 2 types of genes. Recruits TBP and BRF2 to the U6 snRNA TATA box.</text>
</comment>
<dbReference type="PANTHER" id="PTHR13421:SF16">
    <property type="entry name" value="SNRNA-ACTIVATING PROTEIN COMPLEX SUBUNIT 3"/>
    <property type="match status" value="1"/>
</dbReference>
<dbReference type="GO" id="GO:0005634">
    <property type="term" value="C:nucleus"/>
    <property type="evidence" value="ECO:0007669"/>
    <property type="project" value="UniProtKB-SubCell"/>
</dbReference>
<keyword evidence="6" id="KW-0804">Transcription</keyword>
<evidence type="ECO:0000313" key="11">
    <source>
        <dbReference type="EMBL" id="MFH4977368.1"/>
    </source>
</evidence>
<proteinExistence type="inferred from homology"/>